<reference evidence="2 3" key="1">
    <citation type="submission" date="2021-01" db="EMBL/GenBank/DDBJ databases">
        <title>Whole genome shotgun sequence of Plantactinospora mayteni NBRC 109088.</title>
        <authorList>
            <person name="Komaki H."/>
            <person name="Tamura T."/>
        </authorList>
    </citation>
    <scope>NUCLEOTIDE SEQUENCE [LARGE SCALE GENOMIC DNA]</scope>
    <source>
        <strain evidence="2 3">NBRC 109088</strain>
    </source>
</reference>
<keyword evidence="3" id="KW-1185">Reference proteome</keyword>
<feature type="compositionally biased region" description="Pro residues" evidence="1">
    <location>
        <begin position="17"/>
        <end position="27"/>
    </location>
</feature>
<dbReference type="RefSeq" id="WP_203859418.1">
    <property type="nucleotide sequence ID" value="NZ_BAAAZQ010000006.1"/>
</dbReference>
<accession>A0ABQ4ETF5</accession>
<name>A0ABQ4ETF5_9ACTN</name>
<evidence type="ECO:0008006" key="4">
    <source>
        <dbReference type="Google" id="ProtNLM"/>
    </source>
</evidence>
<evidence type="ECO:0000256" key="1">
    <source>
        <dbReference type="SAM" id="MobiDB-lite"/>
    </source>
</evidence>
<sequence length="245" mass="26734">MTVFSARSAVPAARALPPAPVNQPPPLEAVRPTPMDWARRRRAERDARRIEAAGARALSRLDHLGPSWHVVDWPRTEMTEVSMLDLDYRSRDERAGFLAIGPSGIFAVTVADHGRSRVLIAGDVVQINGKRPAYVSEARRDAKRAAKALSNAVGLTIPVTPVLTFVGSGVISVYGLPKECLVATHRELDRLLVAGGNRISAATAEKLSRVAQSPSTWLNAPYRSAADYRWYEEGRTAADKHAGRR</sequence>
<protein>
    <recommendedName>
        <fullName evidence="4">NERD domain-containing protein</fullName>
    </recommendedName>
</protein>
<evidence type="ECO:0000313" key="2">
    <source>
        <dbReference type="EMBL" id="GIG97948.1"/>
    </source>
</evidence>
<dbReference type="EMBL" id="BONX01000031">
    <property type="protein sequence ID" value="GIG97948.1"/>
    <property type="molecule type" value="Genomic_DNA"/>
</dbReference>
<dbReference type="Proteomes" id="UP000621500">
    <property type="component" value="Unassembled WGS sequence"/>
</dbReference>
<organism evidence="2 3">
    <name type="scientific">Plantactinospora mayteni</name>
    <dbReference type="NCBI Taxonomy" id="566021"/>
    <lineage>
        <taxon>Bacteria</taxon>
        <taxon>Bacillati</taxon>
        <taxon>Actinomycetota</taxon>
        <taxon>Actinomycetes</taxon>
        <taxon>Micromonosporales</taxon>
        <taxon>Micromonosporaceae</taxon>
        <taxon>Plantactinospora</taxon>
    </lineage>
</organism>
<gene>
    <name evidence="2" type="ORF">Pma05_45210</name>
</gene>
<feature type="region of interest" description="Disordered" evidence="1">
    <location>
        <begin position="15"/>
        <end position="42"/>
    </location>
</feature>
<proteinExistence type="predicted"/>
<comment type="caution">
    <text evidence="2">The sequence shown here is derived from an EMBL/GenBank/DDBJ whole genome shotgun (WGS) entry which is preliminary data.</text>
</comment>
<evidence type="ECO:0000313" key="3">
    <source>
        <dbReference type="Proteomes" id="UP000621500"/>
    </source>
</evidence>